<dbReference type="PANTHER" id="PTHR14911">
    <property type="entry name" value="THUMP DOMAIN-CONTAINING"/>
    <property type="match status" value="1"/>
</dbReference>
<feature type="domain" description="Ribosomal RNA large subunit methyltransferase K/L-like methyltransferase" evidence="1">
    <location>
        <begin position="153"/>
        <end position="250"/>
    </location>
</feature>
<reference evidence="2 3" key="1">
    <citation type="submission" date="2019-03" db="EMBL/GenBank/DDBJ databases">
        <authorList>
            <person name="Kim M.K.M."/>
        </authorList>
    </citation>
    <scope>NUCLEOTIDE SEQUENCE [LARGE SCALE GENOMIC DNA]</scope>
    <source>
        <strain evidence="2 3">18JY21-1</strain>
    </source>
</reference>
<dbReference type="GO" id="GO:0016423">
    <property type="term" value="F:tRNA (guanine) methyltransferase activity"/>
    <property type="evidence" value="ECO:0007669"/>
    <property type="project" value="TreeGrafter"/>
</dbReference>
<evidence type="ECO:0000313" key="3">
    <source>
        <dbReference type="Proteomes" id="UP000295418"/>
    </source>
</evidence>
<dbReference type="Gene3D" id="3.40.50.150">
    <property type="entry name" value="Vaccinia Virus protein VP39"/>
    <property type="match status" value="1"/>
</dbReference>
<dbReference type="Pfam" id="PF01170">
    <property type="entry name" value="UPF0020"/>
    <property type="match status" value="1"/>
</dbReference>
<organism evidence="2 3">
    <name type="scientific">Paenibacillus albiflavus</name>
    <dbReference type="NCBI Taxonomy" id="2545760"/>
    <lineage>
        <taxon>Bacteria</taxon>
        <taxon>Bacillati</taxon>
        <taxon>Bacillota</taxon>
        <taxon>Bacilli</taxon>
        <taxon>Bacillales</taxon>
        <taxon>Paenibacillaceae</taxon>
        <taxon>Paenibacillus</taxon>
    </lineage>
</organism>
<dbReference type="RefSeq" id="WP_132417850.1">
    <property type="nucleotide sequence ID" value="NZ_SKFG01000008.1"/>
</dbReference>
<protein>
    <submittedName>
        <fullName evidence="2">RNA methyltransferase</fullName>
    </submittedName>
</protein>
<proteinExistence type="predicted"/>
<dbReference type="OrthoDB" id="9791556at2"/>
<dbReference type="EMBL" id="SKFG01000008">
    <property type="protein sequence ID" value="TCZ77766.1"/>
    <property type="molecule type" value="Genomic_DNA"/>
</dbReference>
<dbReference type="SUPFAM" id="SSF53335">
    <property type="entry name" value="S-adenosyl-L-methionine-dependent methyltransferases"/>
    <property type="match status" value="1"/>
</dbReference>
<dbReference type="AlphaFoldDB" id="A0A4R4ECT0"/>
<sequence>MNHTTEPNNYLYIYTCHEEERALCELELRTLFGQSPINHYVISDLKLDPSRSPFIKMRVALQYKAASIEQLVEQANRIDLKGSTFKVIYVETDLKVDYNEQRALEKKVGYQIKGKAEMRTPERLFGIAQIGGQWVLGDCLLSEPKWLFHNEKPQHYSTALSTRVARAVANIAVPDPNGVKAIDPCCGIGTVLIEALSMGIDIVGYDINPLAVRGARMNLNHFQMPNVVSIGDVRTLIGDYDAAIIDMPYNLCSVISAEEQLDMLKGVRKLASKAVVVTTETIDNVISEAGFSIQDRCHVSKGRFTRQILVCS</sequence>
<accession>A0A4R4ECT0</accession>
<gene>
    <name evidence="2" type="ORF">E0485_09815</name>
</gene>
<evidence type="ECO:0000259" key="1">
    <source>
        <dbReference type="Pfam" id="PF01170"/>
    </source>
</evidence>
<dbReference type="PANTHER" id="PTHR14911:SF13">
    <property type="entry name" value="TRNA (GUANINE(6)-N2)-METHYLTRANSFERASE THUMP3"/>
    <property type="match status" value="1"/>
</dbReference>
<dbReference type="InterPro" id="IPR029063">
    <property type="entry name" value="SAM-dependent_MTases_sf"/>
</dbReference>
<name>A0A4R4ECT0_9BACL</name>
<dbReference type="Proteomes" id="UP000295418">
    <property type="component" value="Unassembled WGS sequence"/>
</dbReference>
<evidence type="ECO:0000313" key="2">
    <source>
        <dbReference type="EMBL" id="TCZ77766.1"/>
    </source>
</evidence>
<comment type="caution">
    <text evidence="2">The sequence shown here is derived from an EMBL/GenBank/DDBJ whole genome shotgun (WGS) entry which is preliminary data.</text>
</comment>
<dbReference type="CDD" id="cd02440">
    <property type="entry name" value="AdoMet_MTases"/>
    <property type="match status" value="1"/>
</dbReference>
<dbReference type="GO" id="GO:0030488">
    <property type="term" value="P:tRNA methylation"/>
    <property type="evidence" value="ECO:0007669"/>
    <property type="project" value="TreeGrafter"/>
</dbReference>
<keyword evidence="3" id="KW-1185">Reference proteome</keyword>
<keyword evidence="2" id="KW-0489">Methyltransferase</keyword>
<keyword evidence="2" id="KW-0808">Transferase</keyword>
<dbReference type="InterPro" id="IPR000241">
    <property type="entry name" value="RlmKL-like_Mtase"/>
</dbReference>